<comment type="subunit">
    <text evidence="2">Homohexamer.</text>
</comment>
<dbReference type="GO" id="GO:0005737">
    <property type="term" value="C:cytoplasm"/>
    <property type="evidence" value="ECO:0007669"/>
    <property type="project" value="TreeGrafter"/>
</dbReference>
<evidence type="ECO:0000256" key="5">
    <source>
        <dbReference type="PIRNR" id="PIRNR037489"/>
    </source>
</evidence>
<protein>
    <recommendedName>
        <fullName evidence="3 5">GTP cyclohydrolase 1 type 2 homolog</fullName>
    </recommendedName>
</protein>
<proteinExistence type="inferred from homology"/>
<dbReference type="Gene3D" id="3.40.1390.30">
    <property type="entry name" value="NIF3 (NGG1p interacting factor 3)-like"/>
    <property type="match status" value="2"/>
</dbReference>
<keyword evidence="8" id="KW-1185">Reference proteome</keyword>
<dbReference type="RefSeq" id="WP_275469750.1">
    <property type="nucleotide sequence ID" value="NZ_CP110232.1"/>
</dbReference>
<dbReference type="GO" id="GO:0046872">
    <property type="term" value="F:metal ion binding"/>
    <property type="evidence" value="ECO:0007669"/>
    <property type="project" value="UniProtKB-UniRule"/>
</dbReference>
<dbReference type="InterPro" id="IPR002678">
    <property type="entry name" value="DUF34/NIF3"/>
</dbReference>
<evidence type="ECO:0000313" key="7">
    <source>
        <dbReference type="EMBL" id="WEG73951.1"/>
    </source>
</evidence>
<dbReference type="Pfam" id="PF01784">
    <property type="entry name" value="DUF34_NIF3"/>
    <property type="match status" value="1"/>
</dbReference>
<dbReference type="KEGG" id="vie:OL234_03300"/>
<dbReference type="PANTHER" id="PTHR13799">
    <property type="entry name" value="NGG1 INTERACTING FACTOR 3"/>
    <property type="match status" value="1"/>
</dbReference>
<dbReference type="SUPFAM" id="SSF102705">
    <property type="entry name" value="NIF3 (NGG1p interacting factor 3)-like"/>
    <property type="match status" value="1"/>
</dbReference>
<comment type="similarity">
    <text evidence="1 5">Belongs to the GTP cyclohydrolase I type 2/NIF3 family.</text>
</comment>
<feature type="binding site" evidence="6">
    <location>
        <position position="105"/>
    </location>
    <ligand>
        <name>a divalent metal cation</name>
        <dbReference type="ChEBI" id="CHEBI:60240"/>
        <label>1</label>
    </ligand>
</feature>
<dbReference type="InterPro" id="IPR036069">
    <property type="entry name" value="DUF34/NIF3_sf"/>
</dbReference>
<dbReference type="PIRSF" id="PIRSF037489">
    <property type="entry name" value="UCP037489_NIF3_YqfO"/>
    <property type="match status" value="1"/>
</dbReference>
<evidence type="ECO:0000256" key="1">
    <source>
        <dbReference type="ARBA" id="ARBA00006964"/>
    </source>
</evidence>
<dbReference type="PANTHER" id="PTHR13799:SF14">
    <property type="entry name" value="GTP CYCLOHYDROLASE 1 TYPE 2 HOMOLOG"/>
    <property type="match status" value="1"/>
</dbReference>
<gene>
    <name evidence="7" type="ORF">OL234_03300</name>
</gene>
<feature type="binding site" evidence="6">
    <location>
        <position position="325"/>
    </location>
    <ligand>
        <name>a divalent metal cation</name>
        <dbReference type="ChEBI" id="CHEBI:60240"/>
        <label>1</label>
    </ligand>
</feature>
<organism evidence="7 8">
    <name type="scientific">Vagococcus intermedius</name>
    <dbReference type="NCBI Taxonomy" id="2991418"/>
    <lineage>
        <taxon>Bacteria</taxon>
        <taxon>Bacillati</taxon>
        <taxon>Bacillota</taxon>
        <taxon>Bacilli</taxon>
        <taxon>Lactobacillales</taxon>
        <taxon>Enterococcaceae</taxon>
        <taxon>Vagococcus</taxon>
    </lineage>
</organism>
<evidence type="ECO:0000256" key="3">
    <source>
        <dbReference type="ARBA" id="ARBA00022112"/>
    </source>
</evidence>
<evidence type="ECO:0000256" key="4">
    <source>
        <dbReference type="ARBA" id="ARBA00022723"/>
    </source>
</evidence>
<dbReference type="InterPro" id="IPR017221">
    <property type="entry name" value="DUF34/NIF3_bac"/>
</dbReference>
<dbReference type="NCBIfam" id="TIGR00486">
    <property type="entry name" value="YbgI_SA1388"/>
    <property type="match status" value="1"/>
</dbReference>
<name>A0AAF0I8H2_9ENTE</name>
<sequence length="365" mass="41518">MSLLVRDFIKRFESYCPQELAEQGDPVGLHFGSLDQEISNVMLTLDVRPETVAEAIEKKVDLIVAKHPPIFRPIKRLTMDDPQNQMYAELIKHDIAVYAAHTNLDIIENGLNDWFCDVLGINETTYLAPTHHIPYYQLKLTAAKSTIEQVLAGISVIKGMEMVTKTVTERPKTLQLTNNQLDFKLDKFSCDKIELQLLVLETDKAKMTHLLQTLSKTEDIIYDWQEAVDQVKTYGIGRVGNLSEPLSLETFVRQIKETFDLDGLRLISDNPTELIQRVAICGGSGEKFYRDALKKQADVYITGDVYYHTAHDMLADGLSVIDPGHHIEVLCQSRLAGICNTWKEAYNWDVVFLQSEADTNPFKYY</sequence>
<keyword evidence="4 5" id="KW-0479">Metal-binding</keyword>
<dbReference type="FunFam" id="3.40.1390.30:FF:000001">
    <property type="entry name" value="GTP cyclohydrolase 1 type 2"/>
    <property type="match status" value="1"/>
</dbReference>
<accession>A0AAF0I8H2</accession>
<reference evidence="7" key="1">
    <citation type="submission" date="2022-10" db="EMBL/GenBank/DDBJ databases">
        <title>Vagococcus sp. isolated from poultry meat.</title>
        <authorList>
            <person name="Johansson P."/>
            <person name="Bjorkroth J."/>
        </authorList>
    </citation>
    <scope>NUCLEOTIDE SEQUENCE</scope>
    <source>
        <strain evidence="7">STAA11</strain>
    </source>
</reference>
<dbReference type="AlphaFoldDB" id="A0AAF0I8H2"/>
<evidence type="ECO:0000313" key="8">
    <source>
        <dbReference type="Proteomes" id="UP001179647"/>
    </source>
</evidence>
<dbReference type="EMBL" id="CP110232">
    <property type="protein sequence ID" value="WEG73951.1"/>
    <property type="molecule type" value="Genomic_DNA"/>
</dbReference>
<dbReference type="Proteomes" id="UP001179647">
    <property type="component" value="Chromosome"/>
</dbReference>
<evidence type="ECO:0000256" key="2">
    <source>
        <dbReference type="ARBA" id="ARBA00011643"/>
    </source>
</evidence>
<evidence type="ECO:0000256" key="6">
    <source>
        <dbReference type="PIRSR" id="PIRSR602678-1"/>
    </source>
</evidence>
<feature type="binding site" evidence="6">
    <location>
        <position position="328"/>
    </location>
    <ligand>
        <name>a divalent metal cation</name>
        <dbReference type="ChEBI" id="CHEBI:60240"/>
        <label>1</label>
    </ligand>
</feature>
<feature type="binding site" evidence="6">
    <location>
        <position position="67"/>
    </location>
    <ligand>
        <name>a divalent metal cation</name>
        <dbReference type="ChEBI" id="CHEBI:60240"/>
        <label>1</label>
    </ligand>
</feature>